<sequence length="148" mass="16214">MPDREPLHRAEIGELLVRYARAVDDGDWDLLDTVFTEGAELDLSAPGGPRGAREEVKAWLAETLPAWPGRQHLLGVPSIAFGPDEDDGLTATARAPFSDTLSPSRDLVRADAPGLIRGGGLYHHRLLLTPDGWRSRAMAIEQQWRTIG</sequence>
<proteinExistence type="predicted"/>
<name>A0ABW0ZSW1_9ACTN</name>
<dbReference type="Pfam" id="PF13577">
    <property type="entry name" value="SnoaL_4"/>
    <property type="match status" value="1"/>
</dbReference>
<feature type="domain" description="SnoaL-like" evidence="1">
    <location>
        <begin position="8"/>
        <end position="137"/>
    </location>
</feature>
<dbReference type="EMBL" id="JBHSON010000013">
    <property type="protein sequence ID" value="MFC5746389.1"/>
    <property type="molecule type" value="Genomic_DNA"/>
</dbReference>
<dbReference type="Proteomes" id="UP001596074">
    <property type="component" value="Unassembled WGS sequence"/>
</dbReference>
<dbReference type="Gene3D" id="3.10.450.50">
    <property type="match status" value="1"/>
</dbReference>
<protein>
    <submittedName>
        <fullName evidence="2">Nuclear transport factor 2 family protein</fullName>
    </submittedName>
</protein>
<gene>
    <name evidence="2" type="ORF">ACFPZN_12270</name>
</gene>
<organism evidence="2 3">
    <name type="scientific">Actinomadura rugatobispora</name>
    <dbReference type="NCBI Taxonomy" id="1994"/>
    <lineage>
        <taxon>Bacteria</taxon>
        <taxon>Bacillati</taxon>
        <taxon>Actinomycetota</taxon>
        <taxon>Actinomycetes</taxon>
        <taxon>Streptosporangiales</taxon>
        <taxon>Thermomonosporaceae</taxon>
        <taxon>Actinomadura</taxon>
    </lineage>
</organism>
<evidence type="ECO:0000313" key="3">
    <source>
        <dbReference type="Proteomes" id="UP001596074"/>
    </source>
</evidence>
<dbReference type="SUPFAM" id="SSF54427">
    <property type="entry name" value="NTF2-like"/>
    <property type="match status" value="1"/>
</dbReference>
<evidence type="ECO:0000313" key="2">
    <source>
        <dbReference type="EMBL" id="MFC5746389.1"/>
    </source>
</evidence>
<evidence type="ECO:0000259" key="1">
    <source>
        <dbReference type="Pfam" id="PF13577"/>
    </source>
</evidence>
<dbReference type="InterPro" id="IPR032710">
    <property type="entry name" value="NTF2-like_dom_sf"/>
</dbReference>
<accession>A0ABW0ZSW1</accession>
<reference evidence="3" key="1">
    <citation type="journal article" date="2019" name="Int. J. Syst. Evol. Microbiol.">
        <title>The Global Catalogue of Microorganisms (GCM) 10K type strain sequencing project: providing services to taxonomists for standard genome sequencing and annotation.</title>
        <authorList>
            <consortium name="The Broad Institute Genomics Platform"/>
            <consortium name="The Broad Institute Genome Sequencing Center for Infectious Disease"/>
            <person name="Wu L."/>
            <person name="Ma J."/>
        </authorList>
    </citation>
    <scope>NUCLEOTIDE SEQUENCE [LARGE SCALE GENOMIC DNA]</scope>
    <source>
        <strain evidence="3">KCTC 42087</strain>
    </source>
</reference>
<comment type="caution">
    <text evidence="2">The sequence shown here is derived from an EMBL/GenBank/DDBJ whole genome shotgun (WGS) entry which is preliminary data.</text>
</comment>
<dbReference type="InterPro" id="IPR037401">
    <property type="entry name" value="SnoaL-like"/>
</dbReference>
<keyword evidence="3" id="KW-1185">Reference proteome</keyword>
<dbReference type="RefSeq" id="WP_378282011.1">
    <property type="nucleotide sequence ID" value="NZ_JBHSON010000013.1"/>
</dbReference>